<gene>
    <name evidence="1" type="ORF">MNBD_GAMMA13-174</name>
</gene>
<sequence length="29" mass="3177">MLHAKTIVTLVVKLSGSGYVFGWLRTEIG</sequence>
<name>A0A3B0XVS2_9ZZZZ</name>
<dbReference type="AlphaFoldDB" id="A0A3B0XVS2"/>
<protein>
    <submittedName>
        <fullName evidence="1">Uncharacterized protein</fullName>
    </submittedName>
</protein>
<reference evidence="1" key="1">
    <citation type="submission" date="2018-06" db="EMBL/GenBank/DDBJ databases">
        <authorList>
            <person name="Zhirakovskaya E."/>
        </authorList>
    </citation>
    <scope>NUCLEOTIDE SEQUENCE</scope>
</reference>
<feature type="non-terminal residue" evidence="1">
    <location>
        <position position="29"/>
    </location>
</feature>
<organism evidence="1">
    <name type="scientific">hydrothermal vent metagenome</name>
    <dbReference type="NCBI Taxonomy" id="652676"/>
    <lineage>
        <taxon>unclassified sequences</taxon>
        <taxon>metagenomes</taxon>
        <taxon>ecological metagenomes</taxon>
    </lineage>
</organism>
<evidence type="ECO:0000313" key="1">
    <source>
        <dbReference type="EMBL" id="VAW72465.1"/>
    </source>
</evidence>
<dbReference type="EMBL" id="UOFK01000017">
    <property type="protein sequence ID" value="VAW72465.1"/>
    <property type="molecule type" value="Genomic_DNA"/>
</dbReference>
<accession>A0A3B0XVS2</accession>
<proteinExistence type="predicted"/>